<proteinExistence type="inferred from homology"/>
<dbReference type="EMBL" id="CP046996">
    <property type="protein sequence ID" value="QHA01693.1"/>
    <property type="molecule type" value="Genomic_DNA"/>
</dbReference>
<evidence type="ECO:0000313" key="8">
    <source>
        <dbReference type="Proteomes" id="UP000430508"/>
    </source>
</evidence>
<dbReference type="Pfam" id="PF22740">
    <property type="entry name" value="PapZ_C"/>
    <property type="match status" value="1"/>
</dbReference>
<dbReference type="NCBIfam" id="NF003828">
    <property type="entry name" value="PRK05416.1"/>
    <property type="match status" value="1"/>
</dbReference>
<dbReference type="InterPro" id="IPR053930">
    <property type="entry name" value="RapZ-like_N"/>
</dbReference>
<evidence type="ECO:0000256" key="1">
    <source>
        <dbReference type="ARBA" id="ARBA00022741"/>
    </source>
</evidence>
<feature type="domain" description="RapZ C-terminal" evidence="6">
    <location>
        <begin position="168"/>
        <end position="288"/>
    </location>
</feature>
<keyword evidence="2 4" id="KW-0067">ATP-binding</keyword>
<evidence type="ECO:0000259" key="5">
    <source>
        <dbReference type="Pfam" id="PF03668"/>
    </source>
</evidence>
<dbReference type="RefSeq" id="WP_158208651.1">
    <property type="nucleotide sequence ID" value="NZ_CP046996.1"/>
</dbReference>
<accession>A0A857DLK7</accession>
<dbReference type="PIRSF" id="PIRSF005052">
    <property type="entry name" value="P-loopkin"/>
    <property type="match status" value="1"/>
</dbReference>
<evidence type="ECO:0000259" key="6">
    <source>
        <dbReference type="Pfam" id="PF22740"/>
    </source>
</evidence>
<feature type="binding site" evidence="4">
    <location>
        <begin position="64"/>
        <end position="67"/>
    </location>
    <ligand>
        <name>GTP</name>
        <dbReference type="ChEBI" id="CHEBI:37565"/>
    </ligand>
</feature>
<dbReference type="InterPro" id="IPR005337">
    <property type="entry name" value="RapZ-like"/>
</dbReference>
<gene>
    <name evidence="7" type="primary">rapZ</name>
    <name evidence="7" type="ORF">GQ588_14125</name>
</gene>
<evidence type="ECO:0000313" key="7">
    <source>
        <dbReference type="EMBL" id="QHA01693.1"/>
    </source>
</evidence>
<dbReference type="InterPro" id="IPR027417">
    <property type="entry name" value="P-loop_NTPase"/>
</dbReference>
<protein>
    <submittedName>
        <fullName evidence="7">RNase adapter RapZ</fullName>
    </submittedName>
</protein>
<name>A0A857DLK7_9FIRM</name>
<keyword evidence="1 4" id="KW-0547">Nucleotide-binding</keyword>
<feature type="binding site" evidence="4">
    <location>
        <begin position="13"/>
        <end position="20"/>
    </location>
    <ligand>
        <name>ATP</name>
        <dbReference type="ChEBI" id="CHEBI:30616"/>
    </ligand>
</feature>
<dbReference type="PANTHER" id="PTHR30448">
    <property type="entry name" value="RNASE ADAPTER PROTEIN RAPZ"/>
    <property type="match status" value="1"/>
</dbReference>
<keyword evidence="3 4" id="KW-0342">GTP-binding</keyword>
<evidence type="ECO:0000256" key="2">
    <source>
        <dbReference type="ARBA" id="ARBA00022840"/>
    </source>
</evidence>
<dbReference type="Gene3D" id="3.40.50.300">
    <property type="entry name" value="P-loop containing nucleotide triphosphate hydrolases"/>
    <property type="match status" value="1"/>
</dbReference>
<dbReference type="Proteomes" id="UP000430508">
    <property type="component" value="Chromosome"/>
</dbReference>
<dbReference type="GO" id="GO:0005525">
    <property type="term" value="F:GTP binding"/>
    <property type="evidence" value="ECO:0007669"/>
    <property type="project" value="UniProtKB-UniRule"/>
</dbReference>
<sequence length="289" mass="32460">MKREALKLVIITGLSGAGKTQALQSMEDLGFFCVDNLPPSLIEKFVDLCAQSQGKIDKAAIVCDLRGGDFFSSLNQALEDLQEAGYQYEILFLEASDDVLVNRYKESRRRHPVSPKGNVLEGIHKERQYLADLRGNASKIIDSSDLTTIQMKEKIRNLFGKEYDPARMSVSVVSFGFKFGIPLDADTIIDVRFLPNPYYLKELKPLNGKDKAVRDYVLLNPTTSDFIGRFFHMLEFILPLYLKEGKSHLVIGIGCTGGQHRSVAIAEKTAEFLQMNNYSCVINHRDIKG</sequence>
<dbReference type="SUPFAM" id="SSF52540">
    <property type="entry name" value="P-loop containing nucleoside triphosphate hydrolases"/>
    <property type="match status" value="1"/>
</dbReference>
<organism evidence="7 8">
    <name type="scientific">Dehalobacter restrictus</name>
    <dbReference type="NCBI Taxonomy" id="55583"/>
    <lineage>
        <taxon>Bacteria</taxon>
        <taxon>Bacillati</taxon>
        <taxon>Bacillota</taxon>
        <taxon>Clostridia</taxon>
        <taxon>Eubacteriales</taxon>
        <taxon>Desulfitobacteriaceae</taxon>
        <taxon>Dehalobacter</taxon>
    </lineage>
</organism>
<reference evidence="7 8" key="1">
    <citation type="submission" date="2019-12" db="EMBL/GenBank/DDBJ databases">
        <title>Sequence classification of anaerobic respiratory reductive dehalogenases: First we see many, then we see few.</title>
        <authorList>
            <person name="Molenda O."/>
            <person name="Puentes Jacome L.A."/>
            <person name="Cao X."/>
            <person name="Nesbo C.L."/>
            <person name="Tang S."/>
            <person name="Morson N."/>
            <person name="Patron J."/>
            <person name="Lomheim L."/>
            <person name="Wishart D.S."/>
            <person name="Edwards E.A."/>
        </authorList>
    </citation>
    <scope>NUCLEOTIDE SEQUENCE [LARGE SCALE GENOMIC DNA]</scope>
    <source>
        <strain evidence="7 8">12DCA</strain>
    </source>
</reference>
<dbReference type="GO" id="GO:0005524">
    <property type="term" value="F:ATP binding"/>
    <property type="evidence" value="ECO:0007669"/>
    <property type="project" value="UniProtKB-UniRule"/>
</dbReference>
<dbReference type="HAMAP" id="MF_00636">
    <property type="entry name" value="RapZ_like"/>
    <property type="match status" value="1"/>
</dbReference>
<evidence type="ECO:0000256" key="4">
    <source>
        <dbReference type="HAMAP-Rule" id="MF_00636"/>
    </source>
</evidence>
<dbReference type="Pfam" id="PF03668">
    <property type="entry name" value="RapZ-like_N"/>
    <property type="match status" value="1"/>
</dbReference>
<feature type="domain" description="RapZ-like N-terminal" evidence="5">
    <location>
        <begin position="7"/>
        <end position="160"/>
    </location>
</feature>
<dbReference type="AlphaFoldDB" id="A0A857DLK7"/>
<evidence type="ECO:0000256" key="3">
    <source>
        <dbReference type="ARBA" id="ARBA00023134"/>
    </source>
</evidence>
<dbReference type="PANTHER" id="PTHR30448:SF0">
    <property type="entry name" value="RNASE ADAPTER PROTEIN RAPZ"/>
    <property type="match status" value="1"/>
</dbReference>
<dbReference type="InterPro" id="IPR053931">
    <property type="entry name" value="RapZ_C"/>
</dbReference>